<dbReference type="GO" id="GO:0016757">
    <property type="term" value="F:glycosyltransferase activity"/>
    <property type="evidence" value="ECO:0007669"/>
    <property type="project" value="InterPro"/>
</dbReference>
<dbReference type="EMBL" id="KY710711">
    <property type="protein sequence ID" value="AXY99716.1"/>
    <property type="molecule type" value="Genomic_DNA"/>
</dbReference>
<reference evidence="3" key="1">
    <citation type="journal article" date="2017" name="PLoS ONE">
        <title>Genetic diversity of the O antigens of Proteus species and the development of a suspension array for molecular serotyping.</title>
        <authorList>
            <person name="Yu X."/>
            <person name="Torzewska A."/>
            <person name="Zhang X."/>
            <person name="Yin Z."/>
            <person name="Drzewiecka D."/>
            <person name="Cao H."/>
            <person name="Liu B."/>
            <person name="Knirel Y.A."/>
            <person name="Rozalski A."/>
            <person name="Wang L."/>
        </authorList>
    </citation>
    <scope>NUCLEOTIDE SEQUENCE</scope>
    <source>
        <strain evidence="3">PrK 63/57</strain>
    </source>
</reference>
<name>A0A385JN50_PROVU</name>
<dbReference type="AlphaFoldDB" id="A0A385JN50"/>
<dbReference type="Pfam" id="PF00534">
    <property type="entry name" value="Glycos_transf_1"/>
    <property type="match status" value="1"/>
</dbReference>
<evidence type="ECO:0000313" key="3">
    <source>
        <dbReference type="EMBL" id="AXY99716.1"/>
    </source>
</evidence>
<dbReference type="SUPFAM" id="SSF53756">
    <property type="entry name" value="UDP-Glycosyltransferase/glycogen phosphorylase"/>
    <property type="match status" value="1"/>
</dbReference>
<protein>
    <submittedName>
        <fullName evidence="3">Gt3</fullName>
    </submittedName>
</protein>
<proteinExistence type="predicted"/>
<sequence>MRKIISIDFNSLDHMGGTSTFNKNLSKIFSREIYFITYYKFKNEPTDNELNLGIKKNLFFKILNFISSYRLSSFLIKRKIPKETDILILNSPSFLRFKLPGKKKILILHQDIDVMINNRSNFSGSKHFFYKVLNEINYFIIPSEEDKIKLINKYNVDGGKLLVIPHLSKVSILHTNSLKKGTKKLIMICRLYNKQKRIDLVLNAMSHLKDWQLTIVGDGPDSEYLKNIKEKNKLDNVSFYGPSDNISELLDQHSIHIMSSDYEGFGLTNIEAISRGLPIIIRNTFPAAKIIINDSGVLLNKNWNQDEFIKALEKIYNNYDYYSKNALENARKYSFEQVKSAWDNLLN</sequence>
<organism evidence="3">
    <name type="scientific">Proteus vulgaris</name>
    <dbReference type="NCBI Taxonomy" id="585"/>
    <lineage>
        <taxon>Bacteria</taxon>
        <taxon>Pseudomonadati</taxon>
        <taxon>Pseudomonadota</taxon>
        <taxon>Gammaproteobacteria</taxon>
        <taxon>Enterobacterales</taxon>
        <taxon>Morganellaceae</taxon>
        <taxon>Proteus</taxon>
    </lineage>
</organism>
<dbReference type="PANTHER" id="PTHR46401">
    <property type="entry name" value="GLYCOSYLTRANSFERASE WBBK-RELATED"/>
    <property type="match status" value="1"/>
</dbReference>
<feature type="domain" description="Glycosyl transferase family 1" evidence="2">
    <location>
        <begin position="178"/>
        <end position="332"/>
    </location>
</feature>
<accession>A0A385JN50</accession>
<dbReference type="InterPro" id="IPR001296">
    <property type="entry name" value="Glyco_trans_1"/>
</dbReference>
<dbReference type="GO" id="GO:0009103">
    <property type="term" value="P:lipopolysaccharide biosynthetic process"/>
    <property type="evidence" value="ECO:0007669"/>
    <property type="project" value="TreeGrafter"/>
</dbReference>
<keyword evidence="1" id="KW-0808">Transferase</keyword>
<evidence type="ECO:0000256" key="1">
    <source>
        <dbReference type="ARBA" id="ARBA00022679"/>
    </source>
</evidence>
<dbReference type="PANTHER" id="PTHR46401:SF2">
    <property type="entry name" value="GLYCOSYLTRANSFERASE WBBK-RELATED"/>
    <property type="match status" value="1"/>
</dbReference>
<dbReference type="Gene3D" id="3.40.50.2000">
    <property type="entry name" value="Glycogen Phosphorylase B"/>
    <property type="match status" value="2"/>
</dbReference>
<evidence type="ECO:0000259" key="2">
    <source>
        <dbReference type="Pfam" id="PF00534"/>
    </source>
</evidence>